<dbReference type="InterPro" id="IPR051411">
    <property type="entry name" value="Polyketide_trans_af380"/>
</dbReference>
<evidence type="ECO:0000259" key="3">
    <source>
        <dbReference type="Pfam" id="PF12740"/>
    </source>
</evidence>
<protein>
    <submittedName>
        <fullName evidence="4">Prolyl oligopeptidase family serine peptidase</fullName>
    </submittedName>
</protein>
<feature type="transmembrane region" description="Helical" evidence="2">
    <location>
        <begin position="499"/>
        <end position="520"/>
    </location>
</feature>
<keyword evidence="2" id="KW-0812">Transmembrane</keyword>
<dbReference type="PANTHER" id="PTHR47751:SF2">
    <property type="entry name" value="DLTD N-TERMINAL DOMAIN PROTEIN (AFU_ORTHOLOGUE AFUA_8G00380)-RELATED"/>
    <property type="match status" value="1"/>
</dbReference>
<keyword evidence="2" id="KW-0472">Membrane</keyword>
<evidence type="ECO:0000256" key="2">
    <source>
        <dbReference type="SAM" id="Phobius"/>
    </source>
</evidence>
<name>A0AAP4C1D9_9CORY</name>
<comment type="caution">
    <text evidence="4">The sequence shown here is derived from an EMBL/GenBank/DDBJ whole genome shotgun (WGS) entry which is preliminary data.</text>
</comment>
<dbReference type="PANTHER" id="PTHR47751">
    <property type="entry name" value="SUPERFAMILY HYDROLASE, PUTATIVE (AFU_ORTHOLOGUE AFUA_2G16580)-RELATED"/>
    <property type="match status" value="1"/>
</dbReference>
<evidence type="ECO:0000313" key="5">
    <source>
        <dbReference type="Proteomes" id="UP001230317"/>
    </source>
</evidence>
<feature type="transmembrane region" description="Helical" evidence="2">
    <location>
        <begin position="640"/>
        <end position="662"/>
    </location>
</feature>
<feature type="transmembrane region" description="Helical" evidence="2">
    <location>
        <begin position="575"/>
        <end position="597"/>
    </location>
</feature>
<dbReference type="Gene3D" id="3.40.50.1820">
    <property type="entry name" value="alpha/beta hydrolase"/>
    <property type="match status" value="1"/>
</dbReference>
<dbReference type="Proteomes" id="UP001230317">
    <property type="component" value="Unassembled WGS sequence"/>
</dbReference>
<organism evidence="4 5">
    <name type="scientific">Corynebacterium accolens</name>
    <dbReference type="NCBI Taxonomy" id="38284"/>
    <lineage>
        <taxon>Bacteria</taxon>
        <taxon>Bacillati</taxon>
        <taxon>Actinomycetota</taxon>
        <taxon>Actinomycetes</taxon>
        <taxon>Mycobacteriales</taxon>
        <taxon>Corynebacteriaceae</taxon>
        <taxon>Corynebacterium</taxon>
    </lineage>
</organism>
<sequence length="666" mass="73813">MSDSQSPSSTPMEERSSLSLAQQEKQLPAEVSKKRRFSDGWKLLVCIVIVLVGALGSSLVQTDGGNVQVTDLKIAGKHGATVTADLFRPKDATPENKAPMVIVSPGFQRTKETQVSNSLELARRGFVTLVVDPYNQGESSAQHPDDGDTAVVTAIDYVTDHLDTFNYVDEDRIGITGHSAGGTAVRTAANKYGKKVDDALEAAKDPNSEGGTTITDGERKRAEDLDKISAVFISGWLKNLNDKKFAHVHSNMALGYARYDEGGYRNINGDGDLRDAPEALSMVNSGLKKQDQVDRIEIGRGYGDIDKGTYRVAYNDETLHPLQPLTPSAIGSILEFFDDTLDAPVKMDSGNQTWWLKEVFNLISLIGGIAMLFPLTRILLRTRYFAPVAQALPAVPKRPRGKEAAKFWAFFVLSAAIAFFTFMPLANLSQDVFYDAANKVSTWFFPARMVNSVVLWAIVNGIVGLILFYITRDKSTYARGERARAWGITMSWRTFWRTILLAFILLFVYFSVLSIVYLAFHSDYRFLVVASRPLTLRWFLVALMYVPAMFIFYLANSIRAGVGTRYSDTPKWQTYLIAALANSVGLAMIFVIQYSVFAATGTVHWTDDWLYVNMLQSILPMMILLPILNKMFYANTGRVWLGPLVIAPIFITMSLGGSVAYIPSLA</sequence>
<dbReference type="AlphaFoldDB" id="A0AAP4C1D9"/>
<keyword evidence="2" id="KW-1133">Transmembrane helix</keyword>
<dbReference type="InterPro" id="IPR029058">
    <property type="entry name" value="AB_hydrolase_fold"/>
</dbReference>
<feature type="transmembrane region" description="Helical" evidence="2">
    <location>
        <begin position="407"/>
        <end position="429"/>
    </location>
</feature>
<feature type="transmembrane region" description="Helical" evidence="2">
    <location>
        <begin position="41"/>
        <end position="60"/>
    </location>
</feature>
<accession>A0AAP4C1D9</accession>
<dbReference type="SUPFAM" id="SSF53474">
    <property type="entry name" value="alpha/beta-Hydrolases"/>
    <property type="match status" value="1"/>
</dbReference>
<dbReference type="RefSeq" id="WP_284641640.1">
    <property type="nucleotide sequence ID" value="NZ_JASNVU010000002.1"/>
</dbReference>
<feature type="domain" description="PET hydrolase/cutinase-like" evidence="3">
    <location>
        <begin position="58"/>
        <end position="191"/>
    </location>
</feature>
<evidence type="ECO:0000313" key="4">
    <source>
        <dbReference type="EMBL" id="MDK4334273.1"/>
    </source>
</evidence>
<proteinExistence type="predicted"/>
<reference evidence="4" key="1">
    <citation type="submission" date="2023-05" db="EMBL/GenBank/DDBJ databases">
        <title>Metabolic capabilities are highly conserved among human nasal-associated Corynebacterium species in pangenomic analyses.</title>
        <authorList>
            <person name="Tran T.H."/>
            <person name="Roberts A.Q."/>
            <person name="Escapa I.F."/>
            <person name="Gao W."/>
            <person name="Conlan S."/>
            <person name="Kong H."/>
            <person name="Segre J.A."/>
            <person name="Kelly M.S."/>
            <person name="Lemon K.P."/>
        </authorList>
    </citation>
    <scope>NUCLEOTIDE SEQUENCE</scope>
    <source>
        <strain evidence="4">KPL2618</strain>
    </source>
</reference>
<gene>
    <name evidence="4" type="ORF">QPX58_02420</name>
</gene>
<dbReference type="EMBL" id="JASNVU010000002">
    <property type="protein sequence ID" value="MDK4334273.1"/>
    <property type="molecule type" value="Genomic_DNA"/>
</dbReference>
<feature type="transmembrane region" description="Helical" evidence="2">
    <location>
        <begin position="535"/>
        <end position="555"/>
    </location>
</feature>
<feature type="region of interest" description="Disordered" evidence="1">
    <location>
        <begin position="1"/>
        <end position="31"/>
    </location>
</feature>
<dbReference type="Pfam" id="PF12740">
    <property type="entry name" value="PETase"/>
    <property type="match status" value="1"/>
</dbReference>
<evidence type="ECO:0000256" key="1">
    <source>
        <dbReference type="SAM" id="MobiDB-lite"/>
    </source>
</evidence>
<feature type="transmembrane region" description="Helical" evidence="2">
    <location>
        <begin position="609"/>
        <end position="628"/>
    </location>
</feature>
<feature type="transmembrane region" description="Helical" evidence="2">
    <location>
        <begin position="449"/>
        <end position="470"/>
    </location>
</feature>
<feature type="compositionally biased region" description="Polar residues" evidence="1">
    <location>
        <begin position="1"/>
        <end position="25"/>
    </location>
</feature>
<feature type="transmembrane region" description="Helical" evidence="2">
    <location>
        <begin position="354"/>
        <end position="375"/>
    </location>
</feature>
<dbReference type="InterPro" id="IPR041127">
    <property type="entry name" value="PET_hydrolase/cutinase-like"/>
</dbReference>